<evidence type="ECO:0000256" key="1">
    <source>
        <dbReference type="ARBA" id="ARBA00022603"/>
    </source>
</evidence>
<dbReference type="PANTHER" id="PTHR46429">
    <property type="entry name" value="23S RRNA (GUANOSINE-2'-O-)-METHYLTRANSFERASE RLMB"/>
    <property type="match status" value="1"/>
</dbReference>
<dbReference type="OrthoDB" id="9795352at2"/>
<proteinExistence type="predicted"/>
<dbReference type="CDD" id="cd18082">
    <property type="entry name" value="SpoU-like_family"/>
    <property type="match status" value="1"/>
</dbReference>
<dbReference type="InterPro" id="IPR001537">
    <property type="entry name" value="SpoU_MeTrfase"/>
</dbReference>
<gene>
    <name evidence="4" type="ORF">FJ651_10395</name>
</gene>
<evidence type="ECO:0000259" key="3">
    <source>
        <dbReference type="Pfam" id="PF00588"/>
    </source>
</evidence>
<dbReference type="InterPro" id="IPR004441">
    <property type="entry name" value="rRNA_MeTrfase_TrmH"/>
</dbReference>
<dbReference type="RefSeq" id="WP_140990445.1">
    <property type="nucleotide sequence ID" value="NZ_VHIQ01000004.1"/>
</dbReference>
<comment type="caution">
    <text evidence="4">The sequence shown here is derived from an EMBL/GenBank/DDBJ whole genome shotgun (WGS) entry which is preliminary data.</text>
</comment>
<keyword evidence="2 4" id="KW-0808">Transferase</keyword>
<dbReference type="GO" id="GO:0006396">
    <property type="term" value="P:RNA processing"/>
    <property type="evidence" value="ECO:0007669"/>
    <property type="project" value="InterPro"/>
</dbReference>
<dbReference type="EMBL" id="VHIQ01000004">
    <property type="protein sequence ID" value="TPV33483.1"/>
    <property type="molecule type" value="Genomic_DNA"/>
</dbReference>
<organism evidence="4 5">
    <name type="scientific">Paucihalobacter ruber</name>
    <dbReference type="NCBI Taxonomy" id="2567861"/>
    <lineage>
        <taxon>Bacteria</taxon>
        <taxon>Pseudomonadati</taxon>
        <taxon>Bacteroidota</taxon>
        <taxon>Flavobacteriia</taxon>
        <taxon>Flavobacteriales</taxon>
        <taxon>Flavobacteriaceae</taxon>
        <taxon>Paucihalobacter</taxon>
    </lineage>
</organism>
<feature type="domain" description="tRNA/rRNA methyltransferase SpoU type" evidence="3">
    <location>
        <begin position="17"/>
        <end position="159"/>
    </location>
</feature>
<sequence>MQLTHQQSKFKKQTFPIVLVCDGVIKAPNIGSLLRLSDAFGVEKLILCGECVPLGKRITKTSRSTERYVDFQVQPNALDVVKSLKANNFQIISIEITKSSKPLKDLKLSIEKPIAIVIGSENFGVSDAVLEWSDNILHIDMYGHNSSMSVVQAATVALYEITNQLSEKR</sequence>
<keyword evidence="5" id="KW-1185">Reference proteome</keyword>
<reference evidence="4 5" key="1">
    <citation type="submission" date="2019-06" db="EMBL/GenBank/DDBJ databases">
        <title>Flavobacteriaceae Paucihalobacterium erythroidium CWB-1, complete genome.</title>
        <authorList>
            <person name="Wu S."/>
        </authorList>
    </citation>
    <scope>NUCLEOTIDE SEQUENCE [LARGE SCALE GENOMIC DNA]</scope>
    <source>
        <strain evidence="4 5">CWB-1</strain>
    </source>
</reference>
<dbReference type="GO" id="GO:0008173">
    <property type="term" value="F:RNA methyltransferase activity"/>
    <property type="evidence" value="ECO:0007669"/>
    <property type="project" value="InterPro"/>
</dbReference>
<dbReference type="GO" id="GO:0032259">
    <property type="term" value="P:methylation"/>
    <property type="evidence" value="ECO:0007669"/>
    <property type="project" value="UniProtKB-KW"/>
</dbReference>
<dbReference type="Pfam" id="PF00588">
    <property type="entry name" value="SpoU_methylase"/>
    <property type="match status" value="1"/>
</dbReference>
<dbReference type="PANTHER" id="PTHR46429:SF1">
    <property type="entry name" value="23S RRNA (GUANOSINE-2'-O-)-METHYLTRANSFERASE RLMB"/>
    <property type="match status" value="1"/>
</dbReference>
<dbReference type="GO" id="GO:0003723">
    <property type="term" value="F:RNA binding"/>
    <property type="evidence" value="ECO:0007669"/>
    <property type="project" value="InterPro"/>
</dbReference>
<dbReference type="GO" id="GO:0005829">
    <property type="term" value="C:cytosol"/>
    <property type="evidence" value="ECO:0007669"/>
    <property type="project" value="TreeGrafter"/>
</dbReference>
<dbReference type="InterPro" id="IPR029028">
    <property type="entry name" value="Alpha/beta_knot_MTases"/>
</dbReference>
<evidence type="ECO:0000256" key="2">
    <source>
        <dbReference type="ARBA" id="ARBA00022679"/>
    </source>
</evidence>
<dbReference type="SUPFAM" id="SSF75217">
    <property type="entry name" value="alpha/beta knot"/>
    <property type="match status" value="1"/>
</dbReference>
<evidence type="ECO:0000313" key="4">
    <source>
        <dbReference type="EMBL" id="TPV33483.1"/>
    </source>
</evidence>
<name>A0A506PI20_9FLAO</name>
<dbReference type="AlphaFoldDB" id="A0A506PI20"/>
<dbReference type="InterPro" id="IPR029026">
    <property type="entry name" value="tRNA_m1G_MTases_N"/>
</dbReference>
<protein>
    <submittedName>
        <fullName evidence="4">TrmH family RNA methyltransferase</fullName>
    </submittedName>
</protein>
<accession>A0A506PI20</accession>
<keyword evidence="1 4" id="KW-0489">Methyltransferase</keyword>
<dbReference type="Gene3D" id="3.40.1280.10">
    <property type="match status" value="1"/>
</dbReference>
<dbReference type="Proteomes" id="UP000317332">
    <property type="component" value="Unassembled WGS sequence"/>
</dbReference>
<evidence type="ECO:0000313" key="5">
    <source>
        <dbReference type="Proteomes" id="UP000317332"/>
    </source>
</evidence>